<organism evidence="1 2">
    <name type="scientific">Actinoplanes campanulatus</name>
    <dbReference type="NCBI Taxonomy" id="113559"/>
    <lineage>
        <taxon>Bacteria</taxon>
        <taxon>Bacillati</taxon>
        <taxon>Actinomycetota</taxon>
        <taxon>Actinomycetes</taxon>
        <taxon>Micromonosporales</taxon>
        <taxon>Micromonosporaceae</taxon>
        <taxon>Actinoplanes</taxon>
    </lineage>
</organism>
<accession>A0A7W5AP41</accession>
<evidence type="ECO:0000313" key="1">
    <source>
        <dbReference type="EMBL" id="MBB3099359.1"/>
    </source>
</evidence>
<evidence type="ECO:0000313" key="2">
    <source>
        <dbReference type="Proteomes" id="UP000590749"/>
    </source>
</evidence>
<proteinExistence type="predicted"/>
<dbReference type="EMBL" id="JACHXF010000018">
    <property type="protein sequence ID" value="MBB3099359.1"/>
    <property type="molecule type" value="Genomic_DNA"/>
</dbReference>
<keyword evidence="2" id="KW-1185">Reference proteome</keyword>
<comment type="caution">
    <text evidence="1">The sequence shown here is derived from an EMBL/GenBank/DDBJ whole genome shotgun (WGS) entry which is preliminary data.</text>
</comment>
<dbReference type="AlphaFoldDB" id="A0A7W5AP41"/>
<reference evidence="1 2" key="1">
    <citation type="submission" date="2020-08" db="EMBL/GenBank/DDBJ databases">
        <title>Genomic Encyclopedia of Type Strains, Phase III (KMG-III): the genomes of soil and plant-associated and newly described type strains.</title>
        <authorList>
            <person name="Whitman W."/>
        </authorList>
    </citation>
    <scope>NUCLEOTIDE SEQUENCE [LARGE SCALE GENOMIC DNA]</scope>
    <source>
        <strain evidence="1 2">CECT 3287</strain>
    </source>
</reference>
<dbReference type="Proteomes" id="UP000590749">
    <property type="component" value="Unassembled WGS sequence"/>
</dbReference>
<protein>
    <submittedName>
        <fullName evidence="1">Transcriptional regulator with XRE-family HTH domain</fullName>
    </submittedName>
</protein>
<sequence>MAMPLDPAVARVRFAAFVTRALEQARANGMTDTKISEISGVGSSTFHRWRRGEGRDLPQLERVRRFCTAVGASIDDAMAALGMTDAAPTPTPGPPLPRDVQIIMRRLADPTTPEVEKDFIRKSLQMLAGRVAADERAEQRTRNAG</sequence>
<name>A0A7W5AP41_9ACTN</name>
<gene>
    <name evidence="1" type="ORF">FHR83_007065</name>
</gene>